<evidence type="ECO:0000256" key="1">
    <source>
        <dbReference type="ARBA" id="ARBA00022737"/>
    </source>
</evidence>
<dbReference type="InterPro" id="IPR002110">
    <property type="entry name" value="Ankyrin_rpt"/>
</dbReference>
<gene>
    <name evidence="7" type="ORF">BDQ12DRAFT_432381</name>
</gene>
<keyword evidence="3" id="KW-0446">Lipid-binding</keyword>
<dbReference type="PANTHER" id="PTHR24119">
    <property type="entry name" value="ACYL-COA-BINDING DOMAIN-CONTAINING PROTEIN 6"/>
    <property type="match status" value="1"/>
</dbReference>
<evidence type="ECO:0000313" key="7">
    <source>
        <dbReference type="EMBL" id="TFK41261.1"/>
    </source>
</evidence>
<dbReference type="Pfam" id="PF12796">
    <property type="entry name" value="Ank_2"/>
    <property type="match status" value="1"/>
</dbReference>
<dbReference type="SUPFAM" id="SSF48403">
    <property type="entry name" value="Ankyrin repeat"/>
    <property type="match status" value="1"/>
</dbReference>
<keyword evidence="1" id="KW-0677">Repeat</keyword>
<keyword evidence="2 4" id="KW-0040">ANK repeat</keyword>
<evidence type="ECO:0000256" key="4">
    <source>
        <dbReference type="PROSITE-ProRule" id="PRU00023"/>
    </source>
</evidence>
<dbReference type="SUPFAM" id="SSF47027">
    <property type="entry name" value="Acyl-CoA binding protein"/>
    <property type="match status" value="1"/>
</dbReference>
<dbReference type="InterPro" id="IPR014352">
    <property type="entry name" value="FERM/acyl-CoA-bd_prot_sf"/>
</dbReference>
<dbReference type="OrthoDB" id="341259at2759"/>
<dbReference type="PROSITE" id="PS50297">
    <property type="entry name" value="ANK_REP_REGION"/>
    <property type="match status" value="1"/>
</dbReference>
<proteinExistence type="predicted"/>
<reference evidence="7 8" key="1">
    <citation type="journal article" date="2019" name="Nat. Ecol. Evol.">
        <title>Megaphylogeny resolves global patterns of mushroom evolution.</title>
        <authorList>
            <person name="Varga T."/>
            <person name="Krizsan K."/>
            <person name="Foldi C."/>
            <person name="Dima B."/>
            <person name="Sanchez-Garcia M."/>
            <person name="Sanchez-Ramirez S."/>
            <person name="Szollosi G.J."/>
            <person name="Szarkandi J.G."/>
            <person name="Papp V."/>
            <person name="Albert L."/>
            <person name="Andreopoulos W."/>
            <person name="Angelini C."/>
            <person name="Antonin V."/>
            <person name="Barry K.W."/>
            <person name="Bougher N.L."/>
            <person name="Buchanan P."/>
            <person name="Buyck B."/>
            <person name="Bense V."/>
            <person name="Catcheside P."/>
            <person name="Chovatia M."/>
            <person name="Cooper J."/>
            <person name="Damon W."/>
            <person name="Desjardin D."/>
            <person name="Finy P."/>
            <person name="Geml J."/>
            <person name="Haridas S."/>
            <person name="Hughes K."/>
            <person name="Justo A."/>
            <person name="Karasinski D."/>
            <person name="Kautmanova I."/>
            <person name="Kiss B."/>
            <person name="Kocsube S."/>
            <person name="Kotiranta H."/>
            <person name="LaButti K.M."/>
            <person name="Lechner B.E."/>
            <person name="Liimatainen K."/>
            <person name="Lipzen A."/>
            <person name="Lukacs Z."/>
            <person name="Mihaltcheva S."/>
            <person name="Morgado L.N."/>
            <person name="Niskanen T."/>
            <person name="Noordeloos M.E."/>
            <person name="Ohm R.A."/>
            <person name="Ortiz-Santana B."/>
            <person name="Ovrebo C."/>
            <person name="Racz N."/>
            <person name="Riley R."/>
            <person name="Savchenko A."/>
            <person name="Shiryaev A."/>
            <person name="Soop K."/>
            <person name="Spirin V."/>
            <person name="Szebenyi C."/>
            <person name="Tomsovsky M."/>
            <person name="Tulloss R.E."/>
            <person name="Uehling J."/>
            <person name="Grigoriev I.V."/>
            <person name="Vagvolgyi C."/>
            <person name="Papp T."/>
            <person name="Martin F.M."/>
            <person name="Miettinen O."/>
            <person name="Hibbett D.S."/>
            <person name="Nagy L.G."/>
        </authorList>
    </citation>
    <scope>NUCLEOTIDE SEQUENCE [LARGE SCALE GENOMIC DNA]</scope>
    <source>
        <strain evidence="7 8">CBS 166.37</strain>
    </source>
</reference>
<dbReference type="InterPro" id="IPR035984">
    <property type="entry name" value="Acyl-CoA-binding_sf"/>
</dbReference>
<evidence type="ECO:0000256" key="2">
    <source>
        <dbReference type="ARBA" id="ARBA00023043"/>
    </source>
</evidence>
<dbReference type="PROSITE" id="PS51228">
    <property type="entry name" value="ACB_2"/>
    <property type="match status" value="1"/>
</dbReference>
<dbReference type="Gene3D" id="1.20.80.10">
    <property type="match status" value="1"/>
</dbReference>
<organism evidence="7 8">
    <name type="scientific">Crucibulum laeve</name>
    <dbReference type="NCBI Taxonomy" id="68775"/>
    <lineage>
        <taxon>Eukaryota</taxon>
        <taxon>Fungi</taxon>
        <taxon>Dikarya</taxon>
        <taxon>Basidiomycota</taxon>
        <taxon>Agaricomycotina</taxon>
        <taxon>Agaricomycetes</taxon>
        <taxon>Agaricomycetidae</taxon>
        <taxon>Agaricales</taxon>
        <taxon>Agaricineae</taxon>
        <taxon>Nidulariaceae</taxon>
        <taxon>Crucibulum</taxon>
    </lineage>
</organism>
<sequence>MTSYVQTSSFQNAASYLSSASSLSKVSSVVKLELYGLFKYITVARIPTTSRPSIFDMTGRAKWDAWSAADKKYEKEQDAEIRYLEIARSLGWTEGTAPTAKPQTQEEEEIDWDDGVPAKSGTGGGGMGLSVSSMAPPKTEIDKSIHGLAVSNDVPGLTTLLELSPDTDLNALDEFGYAPLHLACDRGNIEIVRLLLSKGANRTVKDPDGFTLQELAQEAGHKEIESILASSS</sequence>
<dbReference type="InterPro" id="IPR036770">
    <property type="entry name" value="Ankyrin_rpt-contain_sf"/>
</dbReference>
<dbReference type="Proteomes" id="UP000308652">
    <property type="component" value="Unassembled WGS sequence"/>
</dbReference>
<keyword evidence="8" id="KW-1185">Reference proteome</keyword>
<dbReference type="Pfam" id="PF00887">
    <property type="entry name" value="ACBP"/>
    <property type="match status" value="1"/>
</dbReference>
<evidence type="ECO:0000256" key="5">
    <source>
        <dbReference type="SAM" id="MobiDB-lite"/>
    </source>
</evidence>
<feature type="repeat" description="ANK" evidence="4">
    <location>
        <begin position="175"/>
        <end position="207"/>
    </location>
</feature>
<dbReference type="PROSITE" id="PS50088">
    <property type="entry name" value="ANK_REPEAT"/>
    <property type="match status" value="1"/>
</dbReference>
<dbReference type="PANTHER" id="PTHR24119:SF0">
    <property type="entry name" value="ACYL-COA-BINDING DOMAIN-CONTAINING PROTEIN 6"/>
    <property type="match status" value="1"/>
</dbReference>
<dbReference type="PRINTS" id="PR00689">
    <property type="entry name" value="ACOABINDINGP"/>
</dbReference>
<dbReference type="Gene3D" id="1.25.40.20">
    <property type="entry name" value="Ankyrin repeat-containing domain"/>
    <property type="match status" value="1"/>
</dbReference>
<evidence type="ECO:0000313" key="8">
    <source>
        <dbReference type="Proteomes" id="UP000308652"/>
    </source>
</evidence>
<dbReference type="SMART" id="SM00248">
    <property type="entry name" value="ANK"/>
    <property type="match status" value="1"/>
</dbReference>
<evidence type="ECO:0000256" key="3">
    <source>
        <dbReference type="ARBA" id="ARBA00023121"/>
    </source>
</evidence>
<feature type="compositionally biased region" description="Acidic residues" evidence="5">
    <location>
        <begin position="105"/>
        <end position="114"/>
    </location>
</feature>
<protein>
    <recommendedName>
        <fullName evidence="6">ACB domain-containing protein</fullName>
    </recommendedName>
</protein>
<evidence type="ECO:0000259" key="6">
    <source>
        <dbReference type="PROSITE" id="PS51228"/>
    </source>
</evidence>
<name>A0A5C3MJA1_9AGAR</name>
<dbReference type="GO" id="GO:0000062">
    <property type="term" value="F:fatty-acyl-CoA binding"/>
    <property type="evidence" value="ECO:0007669"/>
    <property type="project" value="InterPro"/>
</dbReference>
<accession>A0A5C3MJA1</accession>
<dbReference type="STRING" id="68775.A0A5C3MJA1"/>
<dbReference type="AlphaFoldDB" id="A0A5C3MJA1"/>
<dbReference type="EMBL" id="ML213595">
    <property type="protein sequence ID" value="TFK41261.1"/>
    <property type="molecule type" value="Genomic_DNA"/>
</dbReference>
<feature type="domain" description="ACB" evidence="6">
    <location>
        <begin position="6"/>
        <end position="96"/>
    </location>
</feature>
<dbReference type="InterPro" id="IPR000582">
    <property type="entry name" value="Acyl-CoA-binding_protein"/>
</dbReference>
<feature type="region of interest" description="Disordered" evidence="5">
    <location>
        <begin position="94"/>
        <end position="115"/>
    </location>
</feature>